<gene>
    <name evidence="2" type="ORF">H5410_043382</name>
</gene>
<dbReference type="AlphaFoldDB" id="A0A9J5Y0I5"/>
<evidence type="ECO:0000313" key="3">
    <source>
        <dbReference type="Proteomes" id="UP000824120"/>
    </source>
</evidence>
<evidence type="ECO:0000256" key="1">
    <source>
        <dbReference type="SAM" id="MobiDB-lite"/>
    </source>
</evidence>
<dbReference type="EMBL" id="JACXVP010000008">
    <property type="protein sequence ID" value="KAG5592868.1"/>
    <property type="molecule type" value="Genomic_DNA"/>
</dbReference>
<evidence type="ECO:0000313" key="2">
    <source>
        <dbReference type="EMBL" id="KAG5592868.1"/>
    </source>
</evidence>
<comment type="caution">
    <text evidence="2">The sequence shown here is derived from an EMBL/GenBank/DDBJ whole genome shotgun (WGS) entry which is preliminary data.</text>
</comment>
<feature type="region of interest" description="Disordered" evidence="1">
    <location>
        <begin position="49"/>
        <end position="122"/>
    </location>
</feature>
<protein>
    <submittedName>
        <fullName evidence="2">Uncharacterized protein</fullName>
    </submittedName>
</protein>
<name>A0A9J5Y0I5_SOLCO</name>
<proteinExistence type="predicted"/>
<accession>A0A9J5Y0I5</accession>
<organism evidence="2 3">
    <name type="scientific">Solanum commersonii</name>
    <name type="common">Commerson's wild potato</name>
    <name type="synonym">Commerson's nightshade</name>
    <dbReference type="NCBI Taxonomy" id="4109"/>
    <lineage>
        <taxon>Eukaryota</taxon>
        <taxon>Viridiplantae</taxon>
        <taxon>Streptophyta</taxon>
        <taxon>Embryophyta</taxon>
        <taxon>Tracheophyta</taxon>
        <taxon>Spermatophyta</taxon>
        <taxon>Magnoliopsida</taxon>
        <taxon>eudicotyledons</taxon>
        <taxon>Gunneridae</taxon>
        <taxon>Pentapetalae</taxon>
        <taxon>asterids</taxon>
        <taxon>lamiids</taxon>
        <taxon>Solanales</taxon>
        <taxon>Solanaceae</taxon>
        <taxon>Solanoideae</taxon>
        <taxon>Solaneae</taxon>
        <taxon>Solanum</taxon>
    </lineage>
</organism>
<reference evidence="2 3" key="1">
    <citation type="submission" date="2020-09" db="EMBL/GenBank/DDBJ databases">
        <title>De no assembly of potato wild relative species, Solanum commersonii.</title>
        <authorList>
            <person name="Cho K."/>
        </authorList>
    </citation>
    <scope>NUCLEOTIDE SEQUENCE [LARGE SCALE GENOMIC DNA]</scope>
    <source>
        <strain evidence="2">LZ3.2</strain>
        <tissue evidence="2">Leaf</tissue>
    </source>
</reference>
<dbReference type="Proteomes" id="UP000824120">
    <property type="component" value="Chromosome 8"/>
</dbReference>
<sequence>MSKKHTETPQKSVRSVEGTYIDHVHVPTFNILTQTPRLKGMKFRRRVVHLAKKRPISANQKGKNRKGKIVETPSESDSDFFSKTKKKKRKKTTNVEVAQSSKPSTRSTTKKKESEIPTSKKHKKIVRRGFNNFSNKHLLVYFMTYTT</sequence>
<keyword evidence="3" id="KW-1185">Reference proteome</keyword>
<feature type="compositionally biased region" description="Basic residues" evidence="1">
    <location>
        <begin position="83"/>
        <end position="92"/>
    </location>
</feature>